<keyword evidence="3" id="KW-1185">Reference proteome</keyword>
<sequence length="157" mass="17174">MGSRVLLQRSSIPDIPWSCVMPMPMPKPTPTVTTSPFPLRSLSVPSPLPLRSSTAYPHAVLPPCNSGQQETLDEGARPTQREPNGAVFRQRIWTIQCESAVLSPGRSLPLSALRLDTCLRLMGRPRLLPWTSPLPCLSKSTWSVCISSSCTLMTPLP</sequence>
<gene>
    <name evidence="2" type="ORF">SODALDRAFT_15096</name>
</gene>
<protein>
    <submittedName>
        <fullName evidence="2">Uncharacterized protein</fullName>
    </submittedName>
</protein>
<dbReference type="AlphaFoldDB" id="A0A3N2Q6L3"/>
<dbReference type="Proteomes" id="UP000272025">
    <property type="component" value="Unassembled WGS sequence"/>
</dbReference>
<evidence type="ECO:0000256" key="1">
    <source>
        <dbReference type="SAM" id="MobiDB-lite"/>
    </source>
</evidence>
<accession>A0A3N2Q6L3</accession>
<evidence type="ECO:0000313" key="2">
    <source>
        <dbReference type="EMBL" id="ROT42429.1"/>
    </source>
</evidence>
<evidence type="ECO:0000313" key="3">
    <source>
        <dbReference type="Proteomes" id="UP000272025"/>
    </source>
</evidence>
<dbReference type="EMBL" id="ML119051">
    <property type="protein sequence ID" value="ROT42429.1"/>
    <property type="molecule type" value="Genomic_DNA"/>
</dbReference>
<feature type="region of interest" description="Disordered" evidence="1">
    <location>
        <begin position="63"/>
        <end position="83"/>
    </location>
</feature>
<reference evidence="2 3" key="1">
    <citation type="journal article" date="2018" name="Mol. Ecol.">
        <title>The obligate alkalophilic soda-lake fungus Sodiomyces alkalinus has shifted to a protein diet.</title>
        <authorList>
            <person name="Grum-Grzhimaylo A.A."/>
            <person name="Falkoski D.L."/>
            <person name="van den Heuvel J."/>
            <person name="Valero-Jimenez C.A."/>
            <person name="Min B."/>
            <person name="Choi I.G."/>
            <person name="Lipzen A."/>
            <person name="Daum C.G."/>
            <person name="Aanen D.K."/>
            <person name="Tsang A."/>
            <person name="Henrissat B."/>
            <person name="Bilanenko E.N."/>
            <person name="de Vries R.P."/>
            <person name="van Kan J.A.L."/>
            <person name="Grigoriev I.V."/>
            <person name="Debets A.J.M."/>
        </authorList>
    </citation>
    <scope>NUCLEOTIDE SEQUENCE [LARGE SCALE GENOMIC DNA]</scope>
    <source>
        <strain evidence="2 3">F11</strain>
    </source>
</reference>
<organism evidence="2 3">
    <name type="scientific">Sodiomyces alkalinus (strain CBS 110278 / VKM F-3762 / F11)</name>
    <name type="common">Alkaliphilic filamentous fungus</name>
    <dbReference type="NCBI Taxonomy" id="1314773"/>
    <lineage>
        <taxon>Eukaryota</taxon>
        <taxon>Fungi</taxon>
        <taxon>Dikarya</taxon>
        <taxon>Ascomycota</taxon>
        <taxon>Pezizomycotina</taxon>
        <taxon>Sordariomycetes</taxon>
        <taxon>Hypocreomycetidae</taxon>
        <taxon>Glomerellales</taxon>
        <taxon>Plectosphaerellaceae</taxon>
        <taxon>Sodiomyces</taxon>
    </lineage>
</organism>
<dbReference type="RefSeq" id="XP_028470235.1">
    <property type="nucleotide sequence ID" value="XM_028606858.1"/>
</dbReference>
<proteinExistence type="predicted"/>
<name>A0A3N2Q6L3_SODAK</name>
<dbReference type="GeneID" id="39575336"/>